<evidence type="ECO:0000256" key="6">
    <source>
        <dbReference type="ARBA" id="ARBA00047364"/>
    </source>
</evidence>
<comment type="catalytic activity">
    <reaction evidence="6">
        <text>tRNA(Met) + L-methionine + ATP = L-methionyl-tRNA(Met) + AMP + diphosphate</text>
        <dbReference type="Rhea" id="RHEA:13481"/>
        <dbReference type="Rhea" id="RHEA-COMP:9667"/>
        <dbReference type="Rhea" id="RHEA-COMP:9698"/>
        <dbReference type="ChEBI" id="CHEBI:30616"/>
        <dbReference type="ChEBI" id="CHEBI:33019"/>
        <dbReference type="ChEBI" id="CHEBI:57844"/>
        <dbReference type="ChEBI" id="CHEBI:78442"/>
        <dbReference type="ChEBI" id="CHEBI:78530"/>
        <dbReference type="ChEBI" id="CHEBI:456215"/>
        <dbReference type="EC" id="6.1.1.10"/>
    </reaction>
</comment>
<dbReference type="AlphaFoldDB" id="A0AAU7QTF8"/>
<reference evidence="8" key="1">
    <citation type="submission" date="2024-06" db="EMBL/GenBank/DDBJ databases">
        <title>Diversity, functionality, and evolutionary history of bacterial symbionts in false click beetles (Coleoptera, Throscidae).</title>
        <authorList>
            <person name="Wierz J.C."/>
            <person name="Malm H."/>
            <person name="Kaltenpoth M."/>
            <person name="Engl T."/>
        </authorList>
    </citation>
    <scope>NUCLEOTIDE SEQUENCE</scope>
    <source>
        <strain evidence="8">Tser</strain>
    </source>
</reference>
<evidence type="ECO:0000313" key="8">
    <source>
        <dbReference type="EMBL" id="XBT18205.1"/>
    </source>
</evidence>
<dbReference type="InterPro" id="IPR029038">
    <property type="entry name" value="MetRS_Zn"/>
</dbReference>
<dbReference type="Pfam" id="PF09334">
    <property type="entry name" value="tRNA-synt_1g"/>
    <property type="match status" value="1"/>
</dbReference>
<dbReference type="GO" id="GO:0005829">
    <property type="term" value="C:cytosol"/>
    <property type="evidence" value="ECO:0007669"/>
    <property type="project" value="TreeGrafter"/>
</dbReference>
<dbReference type="InterPro" id="IPR014729">
    <property type="entry name" value="Rossmann-like_a/b/a_fold"/>
</dbReference>
<name>A0AAU7QTF8_9FLAO</name>
<evidence type="ECO:0000256" key="2">
    <source>
        <dbReference type="ARBA" id="ARBA00022741"/>
    </source>
</evidence>
<protein>
    <submittedName>
        <fullName evidence="8">Class I tRNA ligase family protein</fullName>
    </submittedName>
</protein>
<dbReference type="InterPro" id="IPR023458">
    <property type="entry name" value="Met-tRNA_ligase_1"/>
</dbReference>
<keyword evidence="3" id="KW-0067">ATP-binding</keyword>
<dbReference type="PRINTS" id="PR01041">
    <property type="entry name" value="TRNASYNTHMET"/>
</dbReference>
<dbReference type="Gene3D" id="3.40.50.620">
    <property type="entry name" value="HUPs"/>
    <property type="match status" value="1"/>
</dbReference>
<evidence type="ECO:0000256" key="3">
    <source>
        <dbReference type="ARBA" id="ARBA00022840"/>
    </source>
</evidence>
<dbReference type="GO" id="GO:0006431">
    <property type="term" value="P:methionyl-tRNA aminoacylation"/>
    <property type="evidence" value="ECO:0007669"/>
    <property type="project" value="InterPro"/>
</dbReference>
<dbReference type="SUPFAM" id="SSF57770">
    <property type="entry name" value="Methionyl-tRNA synthetase (MetRS), Zn-domain"/>
    <property type="match status" value="1"/>
</dbReference>
<dbReference type="GO" id="GO:0005524">
    <property type="term" value="F:ATP binding"/>
    <property type="evidence" value="ECO:0007669"/>
    <property type="project" value="UniProtKB-KW"/>
</dbReference>
<keyword evidence="4" id="KW-0648">Protein biosynthesis</keyword>
<keyword evidence="2" id="KW-0547">Nucleotide-binding</keyword>
<accession>A0AAU7QTF8</accession>
<sequence length="191" mass="22647">MLINKYKYYIVTSALPYANSVIHIGHLAGVYIPSDLYVKFLRFLNKKVFFLSGSDEYGVSILLKSKIDKLSPILVVNKYFFLNKNLFKKFNILYDSFIRTTSSIHKKKALKCFKYLKSKKYIFKKKTYQFYDKINKQYLPDRYIKGICKYCNYISYLDQCEKCGNFLDIKTLLKPKSTINNNLLILKKTYN</sequence>
<dbReference type="InterPro" id="IPR033911">
    <property type="entry name" value="MetRS_core"/>
</dbReference>
<dbReference type="EMBL" id="CP157893">
    <property type="protein sequence ID" value="XBT18205.1"/>
    <property type="molecule type" value="Genomic_DNA"/>
</dbReference>
<dbReference type="Gene3D" id="2.20.28.20">
    <property type="entry name" value="Methionyl-tRNA synthetase, Zn-domain"/>
    <property type="match status" value="1"/>
</dbReference>
<proteinExistence type="predicted"/>
<keyword evidence="5" id="KW-0030">Aminoacyl-tRNA synthetase</keyword>
<gene>
    <name evidence="8" type="ORF">ABNO52_00145</name>
</gene>
<dbReference type="GO" id="GO:0004825">
    <property type="term" value="F:methionine-tRNA ligase activity"/>
    <property type="evidence" value="ECO:0007669"/>
    <property type="project" value="UniProtKB-EC"/>
</dbReference>
<evidence type="ECO:0000256" key="4">
    <source>
        <dbReference type="ARBA" id="ARBA00022917"/>
    </source>
</evidence>
<evidence type="ECO:0000259" key="7">
    <source>
        <dbReference type="Pfam" id="PF09334"/>
    </source>
</evidence>
<keyword evidence="1 8" id="KW-0436">Ligase</keyword>
<dbReference type="PANTHER" id="PTHR45765">
    <property type="entry name" value="METHIONINE--TRNA LIGASE"/>
    <property type="match status" value="1"/>
</dbReference>
<dbReference type="InterPro" id="IPR015413">
    <property type="entry name" value="Methionyl/Leucyl_tRNA_Synth"/>
</dbReference>
<organism evidence="8">
    <name type="scientific">Candidatus Shikimatogenerans sp. Tser</name>
    <dbReference type="NCBI Taxonomy" id="3158568"/>
    <lineage>
        <taxon>Bacteria</taxon>
        <taxon>Pseudomonadati</taxon>
        <taxon>Bacteroidota</taxon>
        <taxon>Flavobacteriia</taxon>
        <taxon>Flavobacteriales</taxon>
        <taxon>Candidatus Shikimatogenerans</taxon>
    </lineage>
</organism>
<evidence type="ECO:0000256" key="1">
    <source>
        <dbReference type="ARBA" id="ARBA00022598"/>
    </source>
</evidence>
<dbReference type="SUPFAM" id="SSF52374">
    <property type="entry name" value="Nucleotidylyl transferase"/>
    <property type="match status" value="1"/>
</dbReference>
<dbReference type="PANTHER" id="PTHR45765:SF1">
    <property type="entry name" value="METHIONINE--TRNA LIGASE, CYTOPLASMIC"/>
    <property type="match status" value="1"/>
</dbReference>
<evidence type="ECO:0000256" key="5">
    <source>
        <dbReference type="ARBA" id="ARBA00023146"/>
    </source>
</evidence>
<feature type="domain" description="Methionyl/Leucyl tRNA synthetase" evidence="7">
    <location>
        <begin position="9"/>
        <end position="189"/>
    </location>
</feature>